<name>A0A1G5LKF4_9HYPH</name>
<proteinExistence type="predicted"/>
<dbReference type="Proteomes" id="UP000199569">
    <property type="component" value="Unassembled WGS sequence"/>
</dbReference>
<dbReference type="EMBL" id="FMVJ01000021">
    <property type="protein sequence ID" value="SCZ13397.1"/>
    <property type="molecule type" value="Genomic_DNA"/>
</dbReference>
<dbReference type="InterPro" id="IPR039420">
    <property type="entry name" value="WalR-like"/>
</dbReference>
<organism evidence="3 4">
    <name type="scientific">Microvirga guangxiensis</name>
    <dbReference type="NCBI Taxonomy" id="549386"/>
    <lineage>
        <taxon>Bacteria</taxon>
        <taxon>Pseudomonadati</taxon>
        <taxon>Pseudomonadota</taxon>
        <taxon>Alphaproteobacteria</taxon>
        <taxon>Hyphomicrobiales</taxon>
        <taxon>Methylobacteriaceae</taxon>
        <taxon>Microvirga</taxon>
    </lineage>
</organism>
<evidence type="ECO:0000259" key="2">
    <source>
        <dbReference type="PROSITE" id="PS50043"/>
    </source>
</evidence>
<dbReference type="GO" id="GO:0006355">
    <property type="term" value="P:regulation of DNA-templated transcription"/>
    <property type="evidence" value="ECO:0007669"/>
    <property type="project" value="InterPro"/>
</dbReference>
<dbReference type="CDD" id="cd06170">
    <property type="entry name" value="LuxR_C_like"/>
    <property type="match status" value="1"/>
</dbReference>
<dbReference type="STRING" id="549386.SAMN02927923_04442"/>
<dbReference type="SUPFAM" id="SSF46894">
    <property type="entry name" value="C-terminal effector domain of the bipartite response regulators"/>
    <property type="match status" value="1"/>
</dbReference>
<feature type="domain" description="HTH luxR-type" evidence="2">
    <location>
        <begin position="171"/>
        <end position="236"/>
    </location>
</feature>
<dbReference type="AlphaFoldDB" id="A0A1G5LKF4"/>
<dbReference type="PANTHER" id="PTHR43214:SF42">
    <property type="entry name" value="TRANSCRIPTIONAL REGULATORY PROTEIN DESR"/>
    <property type="match status" value="1"/>
</dbReference>
<dbReference type="InterPro" id="IPR011006">
    <property type="entry name" value="CheY-like_superfamily"/>
</dbReference>
<evidence type="ECO:0000313" key="3">
    <source>
        <dbReference type="EMBL" id="SCZ13397.1"/>
    </source>
</evidence>
<dbReference type="InterPro" id="IPR016032">
    <property type="entry name" value="Sig_transdc_resp-reg_C-effctor"/>
</dbReference>
<dbReference type="Gene3D" id="3.40.50.2300">
    <property type="match status" value="1"/>
</dbReference>
<dbReference type="InterPro" id="IPR000792">
    <property type="entry name" value="Tscrpt_reg_LuxR_C"/>
</dbReference>
<keyword evidence="1" id="KW-0238">DNA-binding</keyword>
<dbReference type="PRINTS" id="PR00038">
    <property type="entry name" value="HTHLUXR"/>
</dbReference>
<dbReference type="SMART" id="SM00421">
    <property type="entry name" value="HTH_LUXR"/>
    <property type="match status" value="1"/>
</dbReference>
<reference evidence="3 4" key="1">
    <citation type="submission" date="2016-10" db="EMBL/GenBank/DDBJ databases">
        <authorList>
            <person name="de Groot N.N."/>
        </authorList>
    </citation>
    <scope>NUCLEOTIDE SEQUENCE [LARGE SCALE GENOMIC DNA]</scope>
    <source>
        <strain evidence="3 4">CGMCC 1.7666</strain>
    </source>
</reference>
<dbReference type="PANTHER" id="PTHR43214">
    <property type="entry name" value="TWO-COMPONENT RESPONSE REGULATOR"/>
    <property type="match status" value="1"/>
</dbReference>
<dbReference type="PROSITE" id="PS50043">
    <property type="entry name" value="HTH_LUXR_2"/>
    <property type="match status" value="1"/>
</dbReference>
<evidence type="ECO:0000256" key="1">
    <source>
        <dbReference type="ARBA" id="ARBA00023125"/>
    </source>
</evidence>
<protein>
    <submittedName>
        <fullName evidence="3">Two-component system, NarL family, nitrate/nitrite response regulator NarL</fullName>
    </submittedName>
</protein>
<dbReference type="PROSITE" id="PS00622">
    <property type="entry name" value="HTH_LUXR_1"/>
    <property type="match status" value="1"/>
</dbReference>
<dbReference type="OrthoDB" id="7826527at2"/>
<dbReference type="GO" id="GO:0003677">
    <property type="term" value="F:DNA binding"/>
    <property type="evidence" value="ECO:0007669"/>
    <property type="project" value="UniProtKB-KW"/>
</dbReference>
<dbReference type="Pfam" id="PF00196">
    <property type="entry name" value="GerE"/>
    <property type="match status" value="1"/>
</dbReference>
<keyword evidence="4" id="KW-1185">Reference proteome</keyword>
<sequence length="247" mass="27050">MSKPVINRLVSNNDQFIGTVLISKNELLRSGIKYLLDGYPFSIIRVASDISALDFDNTIQEPVLFIVDGNGSVEQCAKTVSHLKASYPTARVVVIANAYDLDTVRLGRSVGVDGFCLSHSSREVLVKSFELVMLGEIVLPTALLSPLLSSSEENSAMKPHDSRFETMTHTEDLRGRTLSAREAEILSHLMEGAANKVIARKLDVSEATIKVHVKAILRKIGAANRTQAAMWASTRLPNDGSSLMNRR</sequence>
<dbReference type="RefSeq" id="WP_091139630.1">
    <property type="nucleotide sequence ID" value="NZ_FMVJ01000021.1"/>
</dbReference>
<evidence type="ECO:0000313" key="4">
    <source>
        <dbReference type="Proteomes" id="UP000199569"/>
    </source>
</evidence>
<accession>A0A1G5LKF4</accession>
<dbReference type="SUPFAM" id="SSF52172">
    <property type="entry name" value="CheY-like"/>
    <property type="match status" value="1"/>
</dbReference>
<gene>
    <name evidence="3" type="ORF">SAMN02927923_04442</name>
</gene>